<dbReference type="InterPro" id="IPR028921">
    <property type="entry name" value="NTF2_fold_dom"/>
</dbReference>
<organism evidence="2 3">
    <name type="scientific">Hafnia alvei</name>
    <dbReference type="NCBI Taxonomy" id="569"/>
    <lineage>
        <taxon>Bacteria</taxon>
        <taxon>Pseudomonadati</taxon>
        <taxon>Pseudomonadota</taxon>
        <taxon>Gammaproteobacteria</taxon>
        <taxon>Enterobacterales</taxon>
        <taxon>Hafniaceae</taxon>
        <taxon>Hafnia</taxon>
    </lineage>
</organism>
<dbReference type="OrthoDB" id="6574147at2"/>
<proteinExistence type="predicted"/>
<feature type="domain" description="NTF2 fold" evidence="1">
    <location>
        <begin position="40"/>
        <end position="105"/>
    </location>
</feature>
<evidence type="ECO:0000259" key="1">
    <source>
        <dbReference type="Pfam" id="PF15631"/>
    </source>
</evidence>
<protein>
    <submittedName>
        <fullName evidence="2">NTF2 fold immunity protein</fullName>
    </submittedName>
</protein>
<gene>
    <name evidence="2" type="ORF">BN1044_02316</name>
</gene>
<evidence type="ECO:0000313" key="3">
    <source>
        <dbReference type="Proteomes" id="UP000094844"/>
    </source>
</evidence>
<accession>A0A1C6Z1J7</accession>
<reference evidence="2 3" key="1">
    <citation type="submission" date="2016-09" db="EMBL/GenBank/DDBJ databases">
        <authorList>
            <person name="Capua I."/>
            <person name="De Benedictis P."/>
            <person name="Joannis T."/>
            <person name="Lombin L.H."/>
            <person name="Cattoli G."/>
        </authorList>
    </citation>
    <scope>NUCLEOTIDE SEQUENCE [LARGE SCALE GENOMIC DNA]</scope>
    <source>
        <strain evidence="2 3">GB001</strain>
    </source>
</reference>
<dbReference type="Proteomes" id="UP000094844">
    <property type="component" value="Unassembled WGS sequence"/>
</dbReference>
<dbReference type="AlphaFoldDB" id="A0A1C6Z1J7"/>
<sequence length="106" mass="11821">MKESAIIFLALLLSLNVCSSEKEIISLEKTPPKLINNKKMASDVAEVYIKNIYGKDVAENEKPYLIKDENEYWVVSGSLQKNIAGGVFTIKIRKDTGAIDTFTHGE</sequence>
<dbReference type="EMBL" id="FMIQ01000042">
    <property type="protein sequence ID" value="SCM52829.1"/>
    <property type="molecule type" value="Genomic_DNA"/>
</dbReference>
<dbReference type="RefSeq" id="WP_072308813.1">
    <property type="nucleotide sequence ID" value="NZ_FMIQ01000042.1"/>
</dbReference>
<evidence type="ECO:0000313" key="2">
    <source>
        <dbReference type="EMBL" id="SCM52829.1"/>
    </source>
</evidence>
<dbReference type="Pfam" id="PF15631">
    <property type="entry name" value="Imm-NTF2-2"/>
    <property type="match status" value="1"/>
</dbReference>
<name>A0A1C6Z1J7_HAFAL</name>